<dbReference type="Proteomes" id="UP000807769">
    <property type="component" value="Unassembled WGS sequence"/>
</dbReference>
<keyword evidence="3" id="KW-1185">Reference proteome</keyword>
<evidence type="ECO:0000313" key="3">
    <source>
        <dbReference type="Proteomes" id="UP000807769"/>
    </source>
</evidence>
<dbReference type="RefSeq" id="XP_041197937.1">
    <property type="nucleotide sequence ID" value="XM_041339421.1"/>
</dbReference>
<reference evidence="2" key="1">
    <citation type="journal article" date="2020" name="New Phytol.">
        <title>Comparative genomics reveals dynamic genome evolution in host specialist ectomycorrhizal fungi.</title>
        <authorList>
            <person name="Lofgren L.A."/>
            <person name="Nguyen N.H."/>
            <person name="Vilgalys R."/>
            <person name="Ruytinx J."/>
            <person name="Liao H.L."/>
            <person name="Branco S."/>
            <person name="Kuo A."/>
            <person name="LaButti K."/>
            <person name="Lipzen A."/>
            <person name="Andreopoulos W."/>
            <person name="Pangilinan J."/>
            <person name="Riley R."/>
            <person name="Hundley H."/>
            <person name="Na H."/>
            <person name="Barry K."/>
            <person name="Grigoriev I.V."/>
            <person name="Stajich J.E."/>
            <person name="Kennedy P.G."/>
        </authorList>
    </citation>
    <scope>NUCLEOTIDE SEQUENCE</scope>
    <source>
        <strain evidence="2">MN1</strain>
    </source>
</reference>
<dbReference type="InterPro" id="IPR058503">
    <property type="entry name" value="DUF8190"/>
</dbReference>
<feature type="domain" description="DUF8190" evidence="1">
    <location>
        <begin position="185"/>
        <end position="301"/>
    </location>
</feature>
<evidence type="ECO:0000313" key="2">
    <source>
        <dbReference type="EMBL" id="KAG1823877.1"/>
    </source>
</evidence>
<sequence>MRSPLPSTVLINGTTTRSVSQVTSHSASTLVLMAQYAADSTDDDSDILDDGLLSNAIDESSPFNLDDVPSAVESDDPVPQEEVFHSMFIAREGQETTGRTWEQTPVCTLPLSAFEKVFRKKDKATAANLLLRRTNLRVDPHLTFAPDHPSLLWDASKHFLDFVLVVSGAIGLHAFLPNTISDHTFSVSLDFRLNNKQFKPKFGKLGFDPTGSMMAIGTGVSCELWLGFCPLTHIEDISLADEAPLLNEKKHGETRLSSRHYRMAVMFIASALAQISSLPIHIMHTYGTDEDFTQWRVKEVTNLYDQPTINLRLEDLKALHRYIVSDWDEWVHKAPASWKDDGWLQSRAPLSIACRYGQNQAIASLDPAARGVEEANWQAEREYSDIRYMSMAIATDLTCVPFVLYRDPLSDVITTAIVTSCKPVSRWVQIPEDELLGAHDIIYDSPNSSFRQPVNLEDFPARDPDTKKENNIYDEDGRRIPRFDGLCSHNVKSCGVLINLETIAELFSAMITDDDMAIDPDIIMDDDNLHIPRVNVYPQAFLRKYGHIQCNAVLPHFAPFISKIRKAVSRDTVGRDEFDDHALDDDLDYLNNFPNGLMPPVLLASGCQFYNEISHRIRPSAALHDVQQGRITSALSGAYATTRNAQTAHKMVLRECSLLLPHQRYDNKIDVNDVPRALRLENIYIFQLDSLKLAKRNGLSIYRDMVVPLASYWSHPTIFEAIRPHLFVLTAEAFPHVYQWTTYPITSLLERIWEHFLPVLTKGGKPAPQVVELCSVLERALAYAHTGNSKVIATSLMRPLWLVKSLLEQGLPTFAPSVRFSHTPCVPVAISPSEWPTLTNMNVPAIASKRSQILTYGNDHFEACIAYKAEFHIQLSVNQLAPNTFKSYTSNVRHAAIIAVVALQVYIADVKTLVAGAVTTACNAMEAEDAIDGELHASQRRRGLRKWLATAHPLGYVDKAYEHLVSCVLPKSTAHHEGLPNPTKDKLSIQDFARLICEMSRGTDPVAIAAPLIFNGGSTPVFRVALTYMRKYAPQDSTRSSERFLQEAFIIAANHLHINNIPWHGAAGLRGRRRRKPVFDSWVNLGKAIDSQAIERRHTQLSNAAADASRRAQVADTRAAWSAELITLQSLADYILRSRLPDEFAIESIELARGPTAGSEPSVSMIYEWVFANFDINKPLHQIALIAGIYVSRILPDLFFADSDKPQGNVTNPVMLTKAIRALPWKPHRRGRKGCKLPSQFIAMVPAYIIAVYAPTSPLRIHLKSGNSFPTIWNSKNIAKGIGPLLLVRLGLASALSHRIWKGGPPLVHWTLLSPEDIAVKHREISACLADRQYGPFRIAVMLFGIDKAVNLGRTSQTYTINPAIASIRAKKHTLKVDSDDDEVQIV</sequence>
<comment type="caution">
    <text evidence="2">The sequence shown here is derived from an EMBL/GenBank/DDBJ whole genome shotgun (WGS) entry which is preliminary data.</text>
</comment>
<dbReference type="EMBL" id="JABBWG010000004">
    <property type="protein sequence ID" value="KAG1823877.1"/>
    <property type="molecule type" value="Genomic_DNA"/>
</dbReference>
<dbReference type="GeneID" id="64633437"/>
<name>A0A9P7EJW8_9AGAM</name>
<proteinExistence type="predicted"/>
<dbReference type="OrthoDB" id="2736611at2759"/>
<dbReference type="Pfam" id="PF26608">
    <property type="entry name" value="DUF8190"/>
    <property type="match status" value="1"/>
</dbReference>
<evidence type="ECO:0000259" key="1">
    <source>
        <dbReference type="Pfam" id="PF26608"/>
    </source>
</evidence>
<protein>
    <recommendedName>
        <fullName evidence="1">DUF8190 domain-containing protein</fullName>
    </recommendedName>
</protein>
<gene>
    <name evidence="2" type="ORF">BJ212DRAFT_1476726</name>
</gene>
<organism evidence="2 3">
    <name type="scientific">Suillus subaureus</name>
    <dbReference type="NCBI Taxonomy" id="48587"/>
    <lineage>
        <taxon>Eukaryota</taxon>
        <taxon>Fungi</taxon>
        <taxon>Dikarya</taxon>
        <taxon>Basidiomycota</taxon>
        <taxon>Agaricomycotina</taxon>
        <taxon>Agaricomycetes</taxon>
        <taxon>Agaricomycetidae</taxon>
        <taxon>Boletales</taxon>
        <taxon>Suillineae</taxon>
        <taxon>Suillaceae</taxon>
        <taxon>Suillus</taxon>
    </lineage>
</organism>
<accession>A0A9P7EJW8</accession>